<dbReference type="GO" id="GO:0016757">
    <property type="term" value="F:glycosyltransferase activity"/>
    <property type="evidence" value="ECO:0007669"/>
    <property type="project" value="InterPro"/>
</dbReference>
<keyword evidence="4" id="KW-1185">Reference proteome</keyword>
<gene>
    <name evidence="3" type="ORF">C8A04DRAFT_8777</name>
</gene>
<reference evidence="3" key="2">
    <citation type="submission" date="2023-05" db="EMBL/GenBank/DDBJ databases">
        <authorList>
            <consortium name="Lawrence Berkeley National Laboratory"/>
            <person name="Steindorff A."/>
            <person name="Hensen N."/>
            <person name="Bonometti L."/>
            <person name="Westerberg I."/>
            <person name="Brannstrom I.O."/>
            <person name="Guillou S."/>
            <person name="Cros-Aarteil S."/>
            <person name="Calhoun S."/>
            <person name="Haridas S."/>
            <person name="Kuo A."/>
            <person name="Mondo S."/>
            <person name="Pangilinan J."/>
            <person name="Riley R."/>
            <person name="Labutti K."/>
            <person name="Andreopoulos B."/>
            <person name="Lipzen A."/>
            <person name="Chen C."/>
            <person name="Yanf M."/>
            <person name="Daum C."/>
            <person name="Ng V."/>
            <person name="Clum A."/>
            <person name="Ohm R."/>
            <person name="Martin F."/>
            <person name="Silar P."/>
            <person name="Natvig D."/>
            <person name="Lalanne C."/>
            <person name="Gautier V."/>
            <person name="Ament-Velasquez S.L."/>
            <person name="Kruys A."/>
            <person name="Hutchinson M.I."/>
            <person name="Powell A.J."/>
            <person name="Barry K."/>
            <person name="Miller A.N."/>
            <person name="Grigoriev I.V."/>
            <person name="Debuchy R."/>
            <person name="Gladieux P."/>
            <person name="Thoren M.H."/>
            <person name="Johannesson H."/>
        </authorList>
    </citation>
    <scope>NUCLEOTIDE SEQUENCE</scope>
    <source>
        <strain evidence="3">CBS 141.50</strain>
    </source>
</reference>
<dbReference type="EMBL" id="MU853555">
    <property type="protein sequence ID" value="KAK4147649.1"/>
    <property type="molecule type" value="Genomic_DNA"/>
</dbReference>
<keyword evidence="2" id="KW-0812">Transmembrane</keyword>
<proteinExistence type="predicted"/>
<reference evidence="3" key="1">
    <citation type="journal article" date="2023" name="Mol. Phylogenet. Evol.">
        <title>Genome-scale phylogeny and comparative genomics of the fungal order Sordariales.</title>
        <authorList>
            <person name="Hensen N."/>
            <person name="Bonometti L."/>
            <person name="Westerberg I."/>
            <person name="Brannstrom I.O."/>
            <person name="Guillou S."/>
            <person name="Cros-Aarteil S."/>
            <person name="Calhoun S."/>
            <person name="Haridas S."/>
            <person name="Kuo A."/>
            <person name="Mondo S."/>
            <person name="Pangilinan J."/>
            <person name="Riley R."/>
            <person name="LaButti K."/>
            <person name="Andreopoulos B."/>
            <person name="Lipzen A."/>
            <person name="Chen C."/>
            <person name="Yan M."/>
            <person name="Daum C."/>
            <person name="Ng V."/>
            <person name="Clum A."/>
            <person name="Steindorff A."/>
            <person name="Ohm R.A."/>
            <person name="Martin F."/>
            <person name="Silar P."/>
            <person name="Natvig D.O."/>
            <person name="Lalanne C."/>
            <person name="Gautier V."/>
            <person name="Ament-Velasquez S.L."/>
            <person name="Kruys A."/>
            <person name="Hutchinson M.I."/>
            <person name="Powell A.J."/>
            <person name="Barry K."/>
            <person name="Miller A.N."/>
            <person name="Grigoriev I.V."/>
            <person name="Debuchy R."/>
            <person name="Gladieux P."/>
            <person name="Hiltunen Thoren M."/>
            <person name="Johannesson H."/>
        </authorList>
    </citation>
    <scope>NUCLEOTIDE SEQUENCE</scope>
    <source>
        <strain evidence="3">CBS 141.50</strain>
    </source>
</reference>
<dbReference type="GeneID" id="87821851"/>
<dbReference type="AlphaFoldDB" id="A0AAN6VAT0"/>
<keyword evidence="2" id="KW-0472">Membrane</keyword>
<sequence>MPDQQPPTTTPWHTGPRPPRPPLTTRLASLAHPRRLFSHSATRTLLVCTVLWLLAFAYGRVFLWRDPNSAYFRADDGRVYELGYSAVRQQQAREFVAGVSGGEKNGDGGEKPSKAGPSPALCAAFIAVRRQEVGEAARLYTADAIGSMLAGLDPRERAALTVKLLFANTEPARHPSWHAPWVDPLVDDADGYRGLTGLTTAGLRQAEADGDVALKGVHDYLYMLERCLEETEAPFVAVFQDDVVFAADWMARTLRGLQYLVRDHTQAAGDAPWLYLRLFYTETNLGWDAEGSWWYAHLPWTLAISSAGTAVLLLFIRTLSLCGRTSSTTSRHRRPDLPTITILSLLIAPAFTLLFFMTGKHNLPLPHYSLHHPSVPAPLSAPQSPLAAGVVPMDSNACCAQALVFHRPALEGLIANLRSRERGDVHTMVEEYCDAEGLKRFALREQVVQHVSFGRRAGQDDAGEKDKEAAADKVWAFWFETNQAEAVEKSHRRVLGEVDWGMLERLSGVMSNQ</sequence>
<feature type="transmembrane region" description="Helical" evidence="2">
    <location>
        <begin position="293"/>
        <end position="316"/>
    </location>
</feature>
<organism evidence="3 4">
    <name type="scientific">Dichotomopilus funicola</name>
    <dbReference type="NCBI Taxonomy" id="1934379"/>
    <lineage>
        <taxon>Eukaryota</taxon>
        <taxon>Fungi</taxon>
        <taxon>Dikarya</taxon>
        <taxon>Ascomycota</taxon>
        <taxon>Pezizomycotina</taxon>
        <taxon>Sordariomycetes</taxon>
        <taxon>Sordariomycetidae</taxon>
        <taxon>Sordariales</taxon>
        <taxon>Chaetomiaceae</taxon>
        <taxon>Dichotomopilus</taxon>
    </lineage>
</organism>
<feature type="transmembrane region" description="Helical" evidence="2">
    <location>
        <begin position="337"/>
        <end position="357"/>
    </location>
</feature>
<dbReference type="PANTHER" id="PTHR31410:SF1">
    <property type="entry name" value="POST-GPI ATTACHMENT TO PROTEINS FACTOR 4"/>
    <property type="match status" value="1"/>
</dbReference>
<accession>A0AAN6VAT0</accession>
<dbReference type="InterPro" id="IPR029675">
    <property type="entry name" value="PGAP4"/>
</dbReference>
<name>A0AAN6VAT0_9PEZI</name>
<dbReference type="GO" id="GO:0006506">
    <property type="term" value="P:GPI anchor biosynthetic process"/>
    <property type="evidence" value="ECO:0007669"/>
    <property type="project" value="InterPro"/>
</dbReference>
<keyword evidence="2" id="KW-1133">Transmembrane helix</keyword>
<evidence type="ECO:0000256" key="2">
    <source>
        <dbReference type="SAM" id="Phobius"/>
    </source>
</evidence>
<evidence type="ECO:0000313" key="4">
    <source>
        <dbReference type="Proteomes" id="UP001302676"/>
    </source>
</evidence>
<comment type="caution">
    <text evidence="3">The sequence shown here is derived from an EMBL/GenBank/DDBJ whole genome shotgun (WGS) entry which is preliminary data.</text>
</comment>
<feature type="region of interest" description="Disordered" evidence="1">
    <location>
        <begin position="1"/>
        <end position="23"/>
    </location>
</feature>
<protein>
    <submittedName>
        <fullName evidence="3">Uncharacterized protein</fullName>
    </submittedName>
</protein>
<dbReference type="PANTHER" id="PTHR31410">
    <property type="entry name" value="TRANSMEMBRANE PROTEIN 246"/>
    <property type="match status" value="1"/>
</dbReference>
<dbReference type="Proteomes" id="UP001302676">
    <property type="component" value="Unassembled WGS sequence"/>
</dbReference>
<evidence type="ECO:0000256" key="1">
    <source>
        <dbReference type="SAM" id="MobiDB-lite"/>
    </source>
</evidence>
<dbReference type="CDD" id="cd22189">
    <property type="entry name" value="PGAP4-like_fungal"/>
    <property type="match status" value="1"/>
</dbReference>
<dbReference type="GO" id="GO:0000139">
    <property type="term" value="C:Golgi membrane"/>
    <property type="evidence" value="ECO:0007669"/>
    <property type="project" value="InterPro"/>
</dbReference>
<dbReference type="RefSeq" id="XP_062641020.1">
    <property type="nucleotide sequence ID" value="XM_062785238.1"/>
</dbReference>
<evidence type="ECO:0000313" key="3">
    <source>
        <dbReference type="EMBL" id="KAK4147649.1"/>
    </source>
</evidence>
<feature type="transmembrane region" description="Helical" evidence="2">
    <location>
        <begin position="44"/>
        <end position="64"/>
    </location>
</feature>